<feature type="non-terminal residue" evidence="4">
    <location>
        <position position="266"/>
    </location>
</feature>
<name>A0A1A6HBC3_NEOLE</name>
<comment type="similarity">
    <text evidence="1">Belongs to the arrestin family.</text>
</comment>
<dbReference type="OrthoDB" id="2333384at2759"/>
<dbReference type="InterPro" id="IPR014756">
    <property type="entry name" value="Ig_E-set"/>
</dbReference>
<gene>
    <name evidence="4" type="ORF">A6R68_17962</name>
</gene>
<dbReference type="GO" id="GO:0005886">
    <property type="term" value="C:plasma membrane"/>
    <property type="evidence" value="ECO:0007669"/>
    <property type="project" value="TreeGrafter"/>
</dbReference>
<evidence type="ECO:0000259" key="3">
    <source>
        <dbReference type="Pfam" id="PF00339"/>
    </source>
</evidence>
<evidence type="ECO:0000313" key="5">
    <source>
        <dbReference type="Proteomes" id="UP000092124"/>
    </source>
</evidence>
<evidence type="ECO:0000256" key="1">
    <source>
        <dbReference type="ARBA" id="ARBA00005298"/>
    </source>
</evidence>
<dbReference type="InterPro" id="IPR050357">
    <property type="entry name" value="Arrestin_domain-protein"/>
</dbReference>
<organism evidence="4 5">
    <name type="scientific">Neotoma lepida</name>
    <name type="common">Desert woodrat</name>
    <dbReference type="NCBI Taxonomy" id="56216"/>
    <lineage>
        <taxon>Eukaryota</taxon>
        <taxon>Metazoa</taxon>
        <taxon>Chordata</taxon>
        <taxon>Craniata</taxon>
        <taxon>Vertebrata</taxon>
        <taxon>Euteleostomi</taxon>
        <taxon>Mammalia</taxon>
        <taxon>Eutheria</taxon>
        <taxon>Euarchontoglires</taxon>
        <taxon>Glires</taxon>
        <taxon>Rodentia</taxon>
        <taxon>Myomorpha</taxon>
        <taxon>Muroidea</taxon>
        <taxon>Cricetidae</taxon>
        <taxon>Neotominae</taxon>
        <taxon>Neotoma</taxon>
    </lineage>
</organism>
<keyword evidence="5" id="KW-1185">Reference proteome</keyword>
<accession>A0A1A6HBC3</accession>
<dbReference type="InterPro" id="IPR014752">
    <property type="entry name" value="Arrestin-like_C"/>
</dbReference>
<sequence>MSRSWPMGARRGRIGPAPFQSRWGVLKRQGAGAGVSPGWALWPWWPWACLWPAPVTAASRGRLPQPGAAPDLAGRAASPGGMGGDAGADGPRGRIKSLGLVFEDESKGCYSSGETVAGHVLLEAAEPVTLRGLRLEAQGRATSAWGPSAGAWVCIGGTAPAASSEVEYLNLRLSLLEAPAGEHGDLQGRGRKGVKASLYYNLENTSFPFAFSFHLSEPLATSFTGKYGSIQYCVRAVLERPQVPDQSIRRELQVVSHVDVNTPPLL</sequence>
<dbReference type="GO" id="GO:0015031">
    <property type="term" value="P:protein transport"/>
    <property type="evidence" value="ECO:0007669"/>
    <property type="project" value="TreeGrafter"/>
</dbReference>
<protein>
    <recommendedName>
        <fullName evidence="3">Arrestin-like N-terminal domain-containing protein</fullName>
    </recommendedName>
</protein>
<dbReference type="STRING" id="56216.A0A1A6HBC3"/>
<dbReference type="GO" id="GO:0005737">
    <property type="term" value="C:cytoplasm"/>
    <property type="evidence" value="ECO:0007669"/>
    <property type="project" value="TreeGrafter"/>
</dbReference>
<feature type="domain" description="Arrestin-like N-terminal" evidence="3">
    <location>
        <begin position="102"/>
        <end position="261"/>
    </location>
</feature>
<evidence type="ECO:0000256" key="2">
    <source>
        <dbReference type="SAM" id="MobiDB-lite"/>
    </source>
</evidence>
<dbReference type="PANTHER" id="PTHR11188">
    <property type="entry name" value="ARRESTIN DOMAIN CONTAINING PROTEIN"/>
    <property type="match status" value="1"/>
</dbReference>
<dbReference type="InterPro" id="IPR011021">
    <property type="entry name" value="Arrestin-like_N"/>
</dbReference>
<dbReference type="EMBL" id="LZPO01036359">
    <property type="protein sequence ID" value="OBS75586.1"/>
    <property type="molecule type" value="Genomic_DNA"/>
</dbReference>
<dbReference type="AlphaFoldDB" id="A0A1A6HBC3"/>
<dbReference type="Pfam" id="PF00339">
    <property type="entry name" value="Arrestin_N"/>
    <property type="match status" value="1"/>
</dbReference>
<dbReference type="SUPFAM" id="SSF81296">
    <property type="entry name" value="E set domains"/>
    <property type="match status" value="1"/>
</dbReference>
<feature type="region of interest" description="Disordered" evidence="2">
    <location>
        <begin position="66"/>
        <end position="91"/>
    </location>
</feature>
<reference evidence="4 5" key="1">
    <citation type="submission" date="2016-06" db="EMBL/GenBank/DDBJ databases">
        <title>The Draft Genome Sequence and Annotation of the Desert Woodrat Neotoma lepida.</title>
        <authorList>
            <person name="Campbell M."/>
            <person name="Oakeson K.F."/>
            <person name="Yandell M."/>
            <person name="Halpert J.R."/>
            <person name="Dearing D."/>
        </authorList>
    </citation>
    <scope>NUCLEOTIDE SEQUENCE [LARGE SCALE GENOMIC DNA]</scope>
    <source>
        <strain evidence="4">417</strain>
        <tissue evidence="4">Liver</tissue>
    </source>
</reference>
<comment type="caution">
    <text evidence="4">The sequence shown here is derived from an EMBL/GenBank/DDBJ whole genome shotgun (WGS) entry which is preliminary data.</text>
</comment>
<evidence type="ECO:0000313" key="4">
    <source>
        <dbReference type="EMBL" id="OBS75586.1"/>
    </source>
</evidence>
<dbReference type="GO" id="GO:1990756">
    <property type="term" value="F:ubiquitin-like ligase-substrate adaptor activity"/>
    <property type="evidence" value="ECO:0007669"/>
    <property type="project" value="TreeGrafter"/>
</dbReference>
<proteinExistence type="inferred from homology"/>
<dbReference type="Gene3D" id="2.60.40.640">
    <property type="match status" value="1"/>
</dbReference>
<dbReference type="PANTHER" id="PTHR11188:SF16">
    <property type="entry name" value="ARRESTIN DOMAIN-CONTAINING PROTEIN 4"/>
    <property type="match status" value="1"/>
</dbReference>
<dbReference type="Proteomes" id="UP000092124">
    <property type="component" value="Unassembled WGS sequence"/>
</dbReference>